<organism evidence="1 2">
    <name type="scientific">Streptomyces zinciresistens K42</name>
    <dbReference type="NCBI Taxonomy" id="700597"/>
    <lineage>
        <taxon>Bacteria</taxon>
        <taxon>Bacillati</taxon>
        <taxon>Actinomycetota</taxon>
        <taxon>Actinomycetes</taxon>
        <taxon>Kitasatosporales</taxon>
        <taxon>Streptomycetaceae</taxon>
        <taxon>Streptomyces</taxon>
    </lineage>
</organism>
<comment type="caution">
    <text evidence="1">The sequence shown here is derived from an EMBL/GenBank/DDBJ whole genome shotgun (WGS) entry which is preliminary data.</text>
</comment>
<dbReference type="AlphaFoldDB" id="G2GFU7"/>
<evidence type="ECO:0000313" key="1">
    <source>
        <dbReference type="EMBL" id="EGX57625.1"/>
    </source>
</evidence>
<proteinExistence type="predicted"/>
<keyword evidence="2" id="KW-1185">Reference proteome</keyword>
<dbReference type="EMBL" id="AGBF01000085">
    <property type="protein sequence ID" value="EGX57625.1"/>
    <property type="molecule type" value="Genomic_DNA"/>
</dbReference>
<sequence>MSCRAARTCRAEVDTGPYGTVDRAPDRTCRAAGEGRVARPER</sequence>
<reference evidence="1 2" key="1">
    <citation type="submission" date="2011-08" db="EMBL/GenBank/DDBJ databases">
        <authorList>
            <person name="Lin Y."/>
            <person name="Hao X."/>
            <person name="Johnstone L."/>
            <person name="Miller S.J."/>
            <person name="Wei G."/>
            <person name="Rensing C."/>
        </authorList>
    </citation>
    <scope>NUCLEOTIDE SEQUENCE [LARGE SCALE GENOMIC DNA]</scope>
    <source>
        <strain evidence="1 2">K42</strain>
    </source>
</reference>
<gene>
    <name evidence="1" type="ORF">SZN_21906</name>
</gene>
<protein>
    <submittedName>
        <fullName evidence="1">Uncharacterized protein</fullName>
    </submittedName>
</protein>
<accession>G2GFU7</accession>
<dbReference type="Proteomes" id="UP000004217">
    <property type="component" value="Unassembled WGS sequence"/>
</dbReference>
<evidence type="ECO:0000313" key="2">
    <source>
        <dbReference type="Proteomes" id="UP000004217"/>
    </source>
</evidence>
<name>G2GFU7_9ACTN</name>